<dbReference type="GO" id="GO:0030131">
    <property type="term" value="C:clathrin adaptor complex"/>
    <property type="evidence" value="ECO:0007669"/>
    <property type="project" value="InterPro"/>
</dbReference>
<dbReference type="SUPFAM" id="SSF49348">
    <property type="entry name" value="Clathrin adaptor appendage domain"/>
    <property type="match status" value="1"/>
</dbReference>
<dbReference type="SUPFAM" id="SSF55711">
    <property type="entry name" value="Subdomain of clathrin and coatomer appendage domain"/>
    <property type="match status" value="1"/>
</dbReference>
<comment type="caution">
    <text evidence="3">The sequence shown here is derived from an EMBL/GenBank/DDBJ whole genome shotgun (WGS) entry which is preliminary data.</text>
</comment>
<dbReference type="Pfam" id="PF09066">
    <property type="entry name" value="B2-adapt-app_C"/>
    <property type="match status" value="1"/>
</dbReference>
<keyword evidence="1" id="KW-0812">Transmembrane</keyword>
<keyword evidence="4" id="KW-1185">Reference proteome</keyword>
<dbReference type="GO" id="GO:0016192">
    <property type="term" value="P:vesicle-mediated transport"/>
    <property type="evidence" value="ECO:0007669"/>
    <property type="project" value="InterPro"/>
</dbReference>
<keyword evidence="1" id="KW-0472">Membrane</keyword>
<dbReference type="InterPro" id="IPR013041">
    <property type="entry name" value="Clathrin_app_Ig-like_sf"/>
</dbReference>
<evidence type="ECO:0000259" key="2">
    <source>
        <dbReference type="Pfam" id="PF09066"/>
    </source>
</evidence>
<sequence>MDKFSGQQSINRVDIKFNVNYLGIEPTQTLPLNGLISFGSSQLAELPLVLSGEPQQRTPLNTKVQVAVRAAFVNSNEKAIFKFDTTIPSHIFFETLAIDKNDYLEKWKNIQQSDGQSVQLKPAKTPDIEAIKTHLGRHNCIFISPREVSILFYYFILYYYYYYHYYNFF</sequence>
<dbReference type="InterPro" id="IPR012295">
    <property type="entry name" value="TBP_dom_sf"/>
</dbReference>
<dbReference type="AlphaFoldDB" id="X6N5J0"/>
<organism evidence="3 4">
    <name type="scientific">Reticulomyxa filosa</name>
    <dbReference type="NCBI Taxonomy" id="46433"/>
    <lineage>
        <taxon>Eukaryota</taxon>
        <taxon>Sar</taxon>
        <taxon>Rhizaria</taxon>
        <taxon>Retaria</taxon>
        <taxon>Foraminifera</taxon>
        <taxon>Monothalamids</taxon>
        <taxon>Reticulomyxidae</taxon>
        <taxon>Reticulomyxa</taxon>
    </lineage>
</organism>
<dbReference type="EMBL" id="ASPP01011778">
    <property type="protein sequence ID" value="ETO21281.1"/>
    <property type="molecule type" value="Genomic_DNA"/>
</dbReference>
<dbReference type="InterPro" id="IPR015151">
    <property type="entry name" value="B-adaptin_app_sub_C"/>
</dbReference>
<evidence type="ECO:0000313" key="3">
    <source>
        <dbReference type="EMBL" id="ETO21281.1"/>
    </source>
</evidence>
<feature type="transmembrane region" description="Helical" evidence="1">
    <location>
        <begin position="140"/>
        <end position="161"/>
    </location>
</feature>
<dbReference type="Gene3D" id="2.60.40.1150">
    <property type="match status" value="1"/>
</dbReference>
<dbReference type="InterPro" id="IPR009028">
    <property type="entry name" value="Coatomer/calthrin_app_sub_C"/>
</dbReference>
<dbReference type="InterPro" id="IPR013037">
    <property type="entry name" value="Clathrin_b-adaptin_app_Ig-like"/>
</dbReference>
<accession>X6N5J0</accession>
<proteinExistence type="predicted"/>
<dbReference type="Gene3D" id="3.30.310.10">
    <property type="entry name" value="TATA-Binding Protein"/>
    <property type="match status" value="1"/>
</dbReference>
<name>X6N5J0_RETFI</name>
<feature type="domain" description="Beta-adaptin appendage C-terminal subdomain" evidence="2">
    <location>
        <begin position="96"/>
        <end position="154"/>
    </location>
</feature>
<dbReference type="Proteomes" id="UP000023152">
    <property type="component" value="Unassembled WGS sequence"/>
</dbReference>
<evidence type="ECO:0000313" key="4">
    <source>
        <dbReference type="Proteomes" id="UP000023152"/>
    </source>
</evidence>
<protein>
    <recommendedName>
        <fullName evidence="2">Beta-adaptin appendage C-terminal subdomain domain-containing protein</fullName>
    </recommendedName>
</protein>
<gene>
    <name evidence="3" type="ORF">RFI_15919</name>
</gene>
<dbReference type="GO" id="GO:0006886">
    <property type="term" value="P:intracellular protein transport"/>
    <property type="evidence" value="ECO:0007669"/>
    <property type="project" value="InterPro"/>
</dbReference>
<dbReference type="OMA" id="HNCIFIS"/>
<reference evidence="3 4" key="1">
    <citation type="journal article" date="2013" name="Curr. Biol.">
        <title>The Genome of the Foraminiferan Reticulomyxa filosa.</title>
        <authorList>
            <person name="Glockner G."/>
            <person name="Hulsmann N."/>
            <person name="Schleicher M."/>
            <person name="Noegel A.A."/>
            <person name="Eichinger L."/>
            <person name="Gallinger C."/>
            <person name="Pawlowski J."/>
            <person name="Sierra R."/>
            <person name="Euteneuer U."/>
            <person name="Pillet L."/>
            <person name="Moustafa A."/>
            <person name="Platzer M."/>
            <person name="Groth M."/>
            <person name="Szafranski K."/>
            <person name="Schliwa M."/>
        </authorList>
    </citation>
    <scope>NUCLEOTIDE SEQUENCE [LARGE SCALE GENOMIC DNA]</scope>
</reference>
<keyword evidence="1" id="KW-1133">Transmembrane helix</keyword>
<evidence type="ECO:0000256" key="1">
    <source>
        <dbReference type="SAM" id="Phobius"/>
    </source>
</evidence>